<dbReference type="InParanoid" id="A0A0D0DPN2"/>
<evidence type="ECO:0000313" key="1">
    <source>
        <dbReference type="EMBL" id="KIK80935.1"/>
    </source>
</evidence>
<dbReference type="Proteomes" id="UP000054538">
    <property type="component" value="Unassembled WGS sequence"/>
</dbReference>
<dbReference type="STRING" id="930991.A0A0D0DPN2"/>
<keyword evidence="2" id="KW-1185">Reference proteome</keyword>
<proteinExistence type="predicted"/>
<reference evidence="2" key="2">
    <citation type="submission" date="2015-01" db="EMBL/GenBank/DDBJ databases">
        <title>Evolutionary Origins and Diversification of the Mycorrhizal Mutualists.</title>
        <authorList>
            <consortium name="DOE Joint Genome Institute"/>
            <consortium name="Mycorrhizal Genomics Consortium"/>
            <person name="Kohler A."/>
            <person name="Kuo A."/>
            <person name="Nagy L.G."/>
            <person name="Floudas D."/>
            <person name="Copeland A."/>
            <person name="Barry K.W."/>
            <person name="Cichocki N."/>
            <person name="Veneault-Fourrey C."/>
            <person name="LaButti K."/>
            <person name="Lindquist E.A."/>
            <person name="Lipzen A."/>
            <person name="Lundell T."/>
            <person name="Morin E."/>
            <person name="Murat C."/>
            <person name="Riley R."/>
            <person name="Ohm R."/>
            <person name="Sun H."/>
            <person name="Tunlid A."/>
            <person name="Henrissat B."/>
            <person name="Grigoriev I.V."/>
            <person name="Hibbett D.S."/>
            <person name="Martin F."/>
        </authorList>
    </citation>
    <scope>NUCLEOTIDE SEQUENCE [LARGE SCALE GENOMIC DNA]</scope>
    <source>
        <strain evidence="2">Ve08.2h10</strain>
    </source>
</reference>
<dbReference type="HOGENOM" id="CLU_173717_0_0_1"/>
<reference evidence="1 2" key="1">
    <citation type="submission" date="2014-04" db="EMBL/GenBank/DDBJ databases">
        <authorList>
            <consortium name="DOE Joint Genome Institute"/>
            <person name="Kuo A."/>
            <person name="Kohler A."/>
            <person name="Jargeat P."/>
            <person name="Nagy L.G."/>
            <person name="Floudas D."/>
            <person name="Copeland A."/>
            <person name="Barry K.W."/>
            <person name="Cichocki N."/>
            <person name="Veneault-Fourrey C."/>
            <person name="LaButti K."/>
            <person name="Lindquist E.A."/>
            <person name="Lipzen A."/>
            <person name="Lundell T."/>
            <person name="Morin E."/>
            <person name="Murat C."/>
            <person name="Sun H."/>
            <person name="Tunlid A."/>
            <person name="Henrissat B."/>
            <person name="Grigoriev I.V."/>
            <person name="Hibbett D.S."/>
            <person name="Martin F."/>
            <person name="Nordberg H.P."/>
            <person name="Cantor M.N."/>
            <person name="Hua S.X."/>
        </authorList>
    </citation>
    <scope>NUCLEOTIDE SEQUENCE [LARGE SCALE GENOMIC DNA]</scope>
    <source>
        <strain evidence="1 2">Ve08.2h10</strain>
    </source>
</reference>
<dbReference type="EMBL" id="KN825898">
    <property type="protein sequence ID" value="KIK80935.1"/>
    <property type="molecule type" value="Genomic_DNA"/>
</dbReference>
<dbReference type="AlphaFoldDB" id="A0A0D0DPN2"/>
<gene>
    <name evidence="1" type="ORF">PAXRUDRAFT_15518</name>
</gene>
<sequence>MKFLAAQDFEDLLQCAIPVFNNLLPSPYNEIIFNLLFELVTWHGLAKLQMHTDTTLGLLNTSTTCLRRFL</sequence>
<evidence type="ECO:0000313" key="2">
    <source>
        <dbReference type="Proteomes" id="UP000054538"/>
    </source>
</evidence>
<name>A0A0D0DPN2_9AGAM</name>
<dbReference type="OrthoDB" id="3269417at2759"/>
<organism evidence="1 2">
    <name type="scientific">Paxillus rubicundulus Ve08.2h10</name>
    <dbReference type="NCBI Taxonomy" id="930991"/>
    <lineage>
        <taxon>Eukaryota</taxon>
        <taxon>Fungi</taxon>
        <taxon>Dikarya</taxon>
        <taxon>Basidiomycota</taxon>
        <taxon>Agaricomycotina</taxon>
        <taxon>Agaricomycetes</taxon>
        <taxon>Agaricomycetidae</taxon>
        <taxon>Boletales</taxon>
        <taxon>Paxilineae</taxon>
        <taxon>Paxillaceae</taxon>
        <taxon>Paxillus</taxon>
    </lineage>
</organism>
<accession>A0A0D0DPN2</accession>
<protein>
    <submittedName>
        <fullName evidence="1">Uncharacterized protein</fullName>
    </submittedName>
</protein>